<dbReference type="Proteomes" id="UP000072653">
    <property type="component" value="Unassembled WGS sequence"/>
</dbReference>
<proteinExistence type="predicted"/>
<evidence type="ECO:0000259" key="2">
    <source>
        <dbReference type="Pfam" id="PF13817"/>
    </source>
</evidence>
<gene>
    <name evidence="3" type="ORF">SORDD16_00526</name>
</gene>
<name>A0A139PF03_STROR</name>
<sequence length="87" mass="10006">MSNNLAEQSIKSLVMGRKNWLFSQSFEGSKSTAIILSLLETAKQHGLDSERYMTYLLEHLPNEETLAKKEVLETYLPWAETVQKKCK</sequence>
<dbReference type="InterPro" id="IPR052344">
    <property type="entry name" value="Transposase-related"/>
</dbReference>
<comment type="caution">
    <text evidence="3">The sequence shown here is derived from an EMBL/GenBank/DDBJ whole genome shotgun (WGS) entry which is preliminary data.</text>
</comment>
<dbReference type="PANTHER" id="PTHR33678:SF1">
    <property type="entry name" value="BLL1576 PROTEIN"/>
    <property type="match status" value="1"/>
</dbReference>
<dbReference type="PANTHER" id="PTHR33678">
    <property type="entry name" value="BLL1576 PROTEIN"/>
    <property type="match status" value="1"/>
</dbReference>
<dbReference type="EMBL" id="LQOB01000031">
    <property type="protein sequence ID" value="KXT87819.1"/>
    <property type="molecule type" value="Genomic_DNA"/>
</dbReference>
<evidence type="ECO:0000313" key="4">
    <source>
        <dbReference type="Proteomes" id="UP000072653"/>
    </source>
</evidence>
<dbReference type="AlphaFoldDB" id="A0A139PF03"/>
<accession>A0A139PF03</accession>
<dbReference type="Pfam" id="PF13817">
    <property type="entry name" value="DDE_Tnp_IS66_C"/>
    <property type="match status" value="1"/>
</dbReference>
<protein>
    <submittedName>
        <fullName evidence="3">Mobile element protein</fullName>
    </submittedName>
</protein>
<evidence type="ECO:0000259" key="1">
    <source>
        <dbReference type="Pfam" id="PF03050"/>
    </source>
</evidence>
<dbReference type="Pfam" id="PF03050">
    <property type="entry name" value="DDE_Tnp_IS66"/>
    <property type="match status" value="1"/>
</dbReference>
<evidence type="ECO:0000313" key="3">
    <source>
        <dbReference type="EMBL" id="KXT87819.1"/>
    </source>
</evidence>
<dbReference type="InterPro" id="IPR039552">
    <property type="entry name" value="IS66_C"/>
</dbReference>
<feature type="domain" description="Transposase IS66 central" evidence="1">
    <location>
        <begin position="1"/>
        <end position="30"/>
    </location>
</feature>
<dbReference type="InterPro" id="IPR004291">
    <property type="entry name" value="Transposase_IS66_central"/>
</dbReference>
<feature type="domain" description="Transposase IS66 C-terminal" evidence="2">
    <location>
        <begin position="37"/>
        <end position="78"/>
    </location>
</feature>
<dbReference type="PATRIC" id="fig|1303.79.peg.572"/>
<reference evidence="3 4" key="1">
    <citation type="submission" date="2016-01" db="EMBL/GenBank/DDBJ databases">
        <title>Highly variable Streptococcus oralis are common among viridans streptococci isolated from primates.</title>
        <authorList>
            <person name="Denapaite D."/>
            <person name="Rieger M."/>
            <person name="Koendgen S."/>
            <person name="Brueckner R."/>
            <person name="Ochigava I."/>
            <person name="Kappeler P."/>
            <person name="Maetz-Rensing K."/>
            <person name="Leendertz F."/>
            <person name="Hakenbeck R."/>
        </authorList>
    </citation>
    <scope>NUCLEOTIDE SEQUENCE [LARGE SCALE GENOMIC DNA]</scope>
    <source>
        <strain evidence="3 4">DD16</strain>
    </source>
</reference>
<organism evidence="3 4">
    <name type="scientific">Streptococcus oralis</name>
    <dbReference type="NCBI Taxonomy" id="1303"/>
    <lineage>
        <taxon>Bacteria</taxon>
        <taxon>Bacillati</taxon>
        <taxon>Bacillota</taxon>
        <taxon>Bacilli</taxon>
        <taxon>Lactobacillales</taxon>
        <taxon>Streptococcaceae</taxon>
        <taxon>Streptococcus</taxon>
    </lineage>
</organism>